<accession>A0A7C9NIE4</accession>
<dbReference type="EMBL" id="WXEW01000005">
    <property type="protein sequence ID" value="NAS23838.1"/>
    <property type="molecule type" value="Genomic_DNA"/>
</dbReference>
<organism evidence="4 5">
    <name type="scientific">Herbidospora solisilvae</name>
    <dbReference type="NCBI Taxonomy" id="2696284"/>
    <lineage>
        <taxon>Bacteria</taxon>
        <taxon>Bacillati</taxon>
        <taxon>Actinomycetota</taxon>
        <taxon>Actinomycetes</taxon>
        <taxon>Streptosporangiales</taxon>
        <taxon>Streptosporangiaceae</taxon>
        <taxon>Herbidospora</taxon>
    </lineage>
</organism>
<dbReference type="SUPFAM" id="SSF51735">
    <property type="entry name" value="NAD(P)-binding Rossmann-fold domains"/>
    <property type="match status" value="1"/>
</dbReference>
<dbReference type="Gene3D" id="3.40.50.720">
    <property type="entry name" value="NAD(P)-binding Rossmann-like Domain"/>
    <property type="match status" value="1"/>
</dbReference>
<evidence type="ECO:0000256" key="2">
    <source>
        <dbReference type="ARBA" id="ARBA00023002"/>
    </source>
</evidence>
<dbReference type="AlphaFoldDB" id="A0A7C9NIE4"/>
<feature type="domain" description="Enoyl reductase (ER)" evidence="3">
    <location>
        <begin position="10"/>
        <end position="317"/>
    </location>
</feature>
<dbReference type="SUPFAM" id="SSF50129">
    <property type="entry name" value="GroES-like"/>
    <property type="match status" value="1"/>
</dbReference>
<dbReference type="InterPro" id="IPR011032">
    <property type="entry name" value="GroES-like_sf"/>
</dbReference>
<dbReference type="GO" id="GO:0070402">
    <property type="term" value="F:NADPH binding"/>
    <property type="evidence" value="ECO:0007669"/>
    <property type="project" value="TreeGrafter"/>
</dbReference>
<dbReference type="Pfam" id="PF08240">
    <property type="entry name" value="ADH_N"/>
    <property type="match status" value="1"/>
</dbReference>
<proteinExistence type="predicted"/>
<sequence length="320" mass="32618">MKAVRVTRYGAPDVLEPAELPVPVPGEGEVAIDVTHAAVGLIDVLIRRGDFAGHGLPMQPPYTPGIEAAGTVRAVGAGVTTLRPGDRVATLSIATGGGYAEVMIAPAAATFRLPDGLDPAQAVAALPNATTAVLALTRAITLPPDAKVLVTGATGALASVFPAIAKRLGAREVVGTVRSAARIAEAERLGFDRAVLFDSLDAPEFDVVIDPVGGELRGRALGLLADMGRLVAVGSADRSGHTIDSNTLWFGNRGIVGFAVGMFLQRTPASAAPAAAEAMAAVADGSIKLAVETYPLDRAADTHARMEAGGVSGRLILAMR</sequence>
<evidence type="ECO:0000313" key="4">
    <source>
        <dbReference type="EMBL" id="NAS23838.1"/>
    </source>
</evidence>
<dbReference type="PANTHER" id="PTHR48106:SF18">
    <property type="entry name" value="QUINONE OXIDOREDUCTASE PIG3"/>
    <property type="match status" value="1"/>
</dbReference>
<evidence type="ECO:0000313" key="5">
    <source>
        <dbReference type="Proteomes" id="UP000479526"/>
    </source>
</evidence>
<dbReference type="Pfam" id="PF13602">
    <property type="entry name" value="ADH_zinc_N_2"/>
    <property type="match status" value="1"/>
</dbReference>
<keyword evidence="1" id="KW-0521">NADP</keyword>
<evidence type="ECO:0000259" key="3">
    <source>
        <dbReference type="SMART" id="SM00829"/>
    </source>
</evidence>
<comment type="caution">
    <text evidence="4">The sequence shown here is derived from an EMBL/GenBank/DDBJ whole genome shotgun (WGS) entry which is preliminary data.</text>
</comment>
<keyword evidence="5" id="KW-1185">Reference proteome</keyword>
<evidence type="ECO:0000256" key="1">
    <source>
        <dbReference type="ARBA" id="ARBA00022857"/>
    </source>
</evidence>
<dbReference type="Gene3D" id="3.90.180.10">
    <property type="entry name" value="Medium-chain alcohol dehydrogenases, catalytic domain"/>
    <property type="match status" value="1"/>
</dbReference>
<dbReference type="GO" id="GO:0016651">
    <property type="term" value="F:oxidoreductase activity, acting on NAD(P)H"/>
    <property type="evidence" value="ECO:0007669"/>
    <property type="project" value="TreeGrafter"/>
</dbReference>
<dbReference type="InterPro" id="IPR013154">
    <property type="entry name" value="ADH-like_N"/>
</dbReference>
<dbReference type="InterPro" id="IPR036291">
    <property type="entry name" value="NAD(P)-bd_dom_sf"/>
</dbReference>
<dbReference type="InterPro" id="IPR020843">
    <property type="entry name" value="ER"/>
</dbReference>
<protein>
    <submittedName>
        <fullName evidence="4">Zinc-binding dehydrogenase</fullName>
    </submittedName>
</protein>
<reference evidence="4 5" key="1">
    <citation type="submission" date="2020-01" db="EMBL/GenBank/DDBJ databases">
        <title>Herbidospora sp. NEAU-GS84 nov., a novel actinomycete isolated from soil.</title>
        <authorList>
            <person name="Han L."/>
        </authorList>
    </citation>
    <scope>NUCLEOTIDE SEQUENCE [LARGE SCALE GENOMIC DNA]</scope>
    <source>
        <strain evidence="4 5">NEAU-GS84</strain>
    </source>
</reference>
<dbReference type="RefSeq" id="WP_161481054.1">
    <property type="nucleotide sequence ID" value="NZ_WXEW01000005.1"/>
</dbReference>
<dbReference type="Proteomes" id="UP000479526">
    <property type="component" value="Unassembled WGS sequence"/>
</dbReference>
<dbReference type="PANTHER" id="PTHR48106">
    <property type="entry name" value="QUINONE OXIDOREDUCTASE PIG3-RELATED"/>
    <property type="match status" value="1"/>
</dbReference>
<name>A0A7C9NIE4_9ACTN</name>
<dbReference type="SMART" id="SM00829">
    <property type="entry name" value="PKS_ER"/>
    <property type="match status" value="1"/>
</dbReference>
<gene>
    <name evidence="4" type="ORF">GT755_19335</name>
</gene>
<keyword evidence="2" id="KW-0560">Oxidoreductase</keyword>